<gene>
    <name evidence="2" type="ORF">SAMN05660462_00956</name>
</gene>
<organism evidence="2 3">
    <name type="scientific">Proteiniborus ethanoligenes</name>
    <dbReference type="NCBI Taxonomy" id="415015"/>
    <lineage>
        <taxon>Bacteria</taxon>
        <taxon>Bacillati</taxon>
        <taxon>Bacillota</taxon>
        <taxon>Clostridia</taxon>
        <taxon>Eubacteriales</taxon>
        <taxon>Proteiniborus</taxon>
    </lineage>
</organism>
<dbReference type="RefSeq" id="WP_091727938.1">
    <property type="nucleotide sequence ID" value="NZ_FNQE01000008.1"/>
</dbReference>
<dbReference type="AlphaFoldDB" id="A0A1H3MX81"/>
<dbReference type="OrthoDB" id="175771at2"/>
<dbReference type="Pfam" id="PF14286">
    <property type="entry name" value="DHHW"/>
    <property type="match status" value="1"/>
</dbReference>
<accession>A0A1H3MX81</accession>
<keyword evidence="3" id="KW-1185">Reference proteome</keyword>
<protein>
    <submittedName>
        <fullName evidence="2">DHHW protein</fullName>
    </submittedName>
</protein>
<dbReference type="Proteomes" id="UP000198625">
    <property type="component" value="Unassembled WGS sequence"/>
</dbReference>
<feature type="region of interest" description="Disordered" evidence="1">
    <location>
        <begin position="115"/>
        <end position="175"/>
    </location>
</feature>
<feature type="compositionally biased region" description="Basic and acidic residues" evidence="1">
    <location>
        <begin position="136"/>
        <end position="175"/>
    </location>
</feature>
<name>A0A1H3MX81_9FIRM</name>
<feature type="compositionally biased region" description="Acidic residues" evidence="1">
    <location>
        <begin position="115"/>
        <end position="135"/>
    </location>
</feature>
<dbReference type="STRING" id="415015.SAMN05660462_00956"/>
<evidence type="ECO:0000313" key="3">
    <source>
        <dbReference type="Proteomes" id="UP000198625"/>
    </source>
</evidence>
<reference evidence="2 3" key="1">
    <citation type="submission" date="2016-10" db="EMBL/GenBank/DDBJ databases">
        <authorList>
            <person name="de Groot N.N."/>
        </authorList>
    </citation>
    <scope>NUCLEOTIDE SEQUENCE [LARGE SCALE GENOMIC DNA]</scope>
    <source>
        <strain evidence="2 3">DSM 21650</strain>
    </source>
</reference>
<dbReference type="EMBL" id="FNQE01000008">
    <property type="protein sequence ID" value="SDY81196.1"/>
    <property type="molecule type" value="Genomic_DNA"/>
</dbReference>
<evidence type="ECO:0000313" key="2">
    <source>
        <dbReference type="EMBL" id="SDY81196.1"/>
    </source>
</evidence>
<evidence type="ECO:0000256" key="1">
    <source>
        <dbReference type="SAM" id="MobiDB-lite"/>
    </source>
</evidence>
<sequence>MKKLNLGIVLFILPITLLGFLNITMPKTQTISELENRSLKSKPEFTIKNVLSGNYFRDFEDYFTDNFIMRESMVKLGMELKDLKGIGTGDEVSIVTYEGANIFESQFPIDTEELTEPSYEEGEGEELVADAEELESEKLSSDSDIEEKEKLPEKEEAPEDKKSSEENVTPAEKENNVERKVGSVLIVNNKIMEIFYSNEAGGKAYANVINDFSDKMDSDVKIYSVLVPTQIEFIKSEKYKDLSSSQKDAIKFVNDNFNDRIEPVNAYDILEEKADEYIYFRSDHHWTALGAYYAYTAFAKHIDDEPVALDKYEVEKVENYLGSLYSITLDKKVKESPDTIYLYKPFIQNEYHIYYEGPLKMNVLDMSHASKERKYRIFISGDRPWGRIRTEVKNGKKIVVIKDSYANPFVPFLIPHYEEIYIVDPRQFKLNIETFIKEKEIDEVMFLNYAMVIGGTGFADTLREMLNNK</sequence>
<proteinExistence type="predicted"/>
<dbReference type="InterPro" id="IPR025945">
    <property type="entry name" value="DHHW"/>
</dbReference>